<reference evidence="2 4" key="1">
    <citation type="submission" date="2016-10" db="EMBL/GenBank/DDBJ databases">
        <authorList>
            <person name="Varghese N."/>
            <person name="Submissions S."/>
        </authorList>
    </citation>
    <scope>NUCLEOTIDE SEQUENCE [LARGE SCALE GENOMIC DNA]</scope>
    <source>
        <strain evidence="2 4">CGMCC 1.7071</strain>
    </source>
</reference>
<keyword evidence="4" id="KW-1185">Reference proteome</keyword>
<name>A0A1H8K0Q9_9HYPH</name>
<proteinExistence type="predicted"/>
<gene>
    <name evidence="1" type="ORF">RTCCBAU85039_2329</name>
    <name evidence="2" type="ORF">SAMN05216228_1008129</name>
</gene>
<evidence type="ECO:0000313" key="1">
    <source>
        <dbReference type="EMBL" id="SEH78353.1"/>
    </source>
</evidence>
<dbReference type="OrthoDB" id="8397995at2"/>
<protein>
    <submittedName>
        <fullName evidence="1">Uncharacterized protein</fullName>
    </submittedName>
</protein>
<dbReference type="AlphaFoldDB" id="A0A1H8K0Q9"/>
<reference evidence="1" key="3">
    <citation type="submission" date="2016-10" db="EMBL/GenBank/DDBJ databases">
        <authorList>
            <person name="de Groot N.N."/>
        </authorList>
    </citation>
    <scope>NUCLEOTIDE SEQUENCE [LARGE SCALE GENOMIC DNA]</scope>
    <source>
        <strain evidence="1">CCBAU85039</strain>
    </source>
</reference>
<evidence type="ECO:0000313" key="3">
    <source>
        <dbReference type="Proteomes" id="UP000183063"/>
    </source>
</evidence>
<dbReference type="RefSeq" id="WP_072374870.1">
    <property type="nucleotide sequence ID" value="NZ_FNXB01000010.1"/>
</dbReference>
<dbReference type="EMBL" id="FNXB01000010">
    <property type="protein sequence ID" value="SEH78353.1"/>
    <property type="molecule type" value="Genomic_DNA"/>
</dbReference>
<dbReference type="Proteomes" id="UP000198939">
    <property type="component" value="Unassembled WGS sequence"/>
</dbReference>
<evidence type="ECO:0000313" key="4">
    <source>
        <dbReference type="Proteomes" id="UP000198939"/>
    </source>
</evidence>
<sequence>MEAQRYSLRKNLNIYWTVFDDITGQKAVLDGFVIDMVTAEEGDELVGMLNRKGSEDFFLPKTYLPALTGFAWPKRHHDLMEQTYVLSAPDVARSPATVN</sequence>
<evidence type="ECO:0000313" key="2">
    <source>
        <dbReference type="EMBL" id="SEN86371.1"/>
    </source>
</evidence>
<organism evidence="1 3">
    <name type="scientific">Rhizobium tibeticum</name>
    <dbReference type="NCBI Taxonomy" id="501024"/>
    <lineage>
        <taxon>Bacteria</taxon>
        <taxon>Pseudomonadati</taxon>
        <taxon>Pseudomonadota</taxon>
        <taxon>Alphaproteobacteria</taxon>
        <taxon>Hyphomicrobiales</taxon>
        <taxon>Rhizobiaceae</taxon>
        <taxon>Rhizobium/Agrobacterium group</taxon>
        <taxon>Rhizobium</taxon>
    </lineage>
</organism>
<reference evidence="3" key="2">
    <citation type="submission" date="2016-10" db="EMBL/GenBank/DDBJ databases">
        <authorList>
            <person name="Wibberg D."/>
        </authorList>
    </citation>
    <scope>NUCLEOTIDE SEQUENCE [LARGE SCALE GENOMIC DNA]</scope>
</reference>
<accession>A0A1H8K0Q9</accession>
<dbReference type="EMBL" id="FOCV01000008">
    <property type="protein sequence ID" value="SEN86371.1"/>
    <property type="molecule type" value="Genomic_DNA"/>
</dbReference>
<dbReference type="Proteomes" id="UP000183063">
    <property type="component" value="Unassembled WGS sequence"/>
</dbReference>
<dbReference type="STRING" id="501024.RTCCBAU85039_2329"/>